<evidence type="ECO:0000313" key="2">
    <source>
        <dbReference type="Proteomes" id="UP000596039"/>
    </source>
</evidence>
<protein>
    <submittedName>
        <fullName evidence="1">Uncharacterized protein</fullName>
    </submittedName>
</protein>
<proteinExistence type="predicted"/>
<name>A0ABY8RXK9_MYCBV</name>
<keyword evidence="2" id="KW-1185">Reference proteome</keyword>
<organism evidence="1 2">
    <name type="scientific">Mycoplasmopsis bovis</name>
    <name type="common">Mycoplasma bovis</name>
    <dbReference type="NCBI Taxonomy" id="28903"/>
    <lineage>
        <taxon>Bacteria</taxon>
        <taxon>Bacillati</taxon>
        <taxon>Mycoplasmatota</taxon>
        <taxon>Mycoplasmoidales</taxon>
        <taxon>Metamycoplasmataceae</taxon>
        <taxon>Mycoplasmopsis</taxon>
    </lineage>
</organism>
<accession>A0ABY8RXK9</accession>
<evidence type="ECO:0000313" key="1">
    <source>
        <dbReference type="EMBL" id="WHO15260.1"/>
    </source>
</evidence>
<dbReference type="Proteomes" id="UP000596039">
    <property type="component" value="Chromosome"/>
</dbReference>
<sequence length="95" mass="10857">MTNNKLDEVFNESFMSVESPELKLGKNNVSSLIKWIGKDYSKVLEFIQNRVNKIDKSNKIAIDGMLKNNNSKVNSLNDFSYKSKLKNSKNISILN</sequence>
<reference evidence="1 2" key="1">
    <citation type="journal article" date="2020" name="Vet. Res.">
        <title>Phylogenomic analysis of Mycoplasma bovis from Belgian veal, dairy and beef herds.</title>
        <authorList>
            <person name="Bokma J."/>
            <person name="Vereecke N."/>
            <person name="De Bleecker K."/>
            <person name="Callens J."/>
            <person name="Ribbens S."/>
            <person name="Nauwynck H."/>
            <person name="Haesebrouck F."/>
            <person name="Theuns S."/>
            <person name="Boyen F."/>
            <person name="Pardon B."/>
        </authorList>
    </citation>
    <scope>NUCLEOTIDE SEQUENCE [LARGE SCALE GENOMIC DNA]</scope>
    <source>
        <strain evidence="1 2">Mb222</strain>
    </source>
</reference>
<gene>
    <name evidence="1" type="ORF">HYD69_04370</name>
</gene>
<dbReference type="EMBL" id="CP058496">
    <property type="protein sequence ID" value="WHO15260.1"/>
    <property type="molecule type" value="Genomic_DNA"/>
</dbReference>